<dbReference type="Proteomes" id="UP001498469">
    <property type="component" value="Unassembled WGS sequence"/>
</dbReference>
<gene>
    <name evidence="1" type="ORF">SJI18_06670</name>
</gene>
<proteinExistence type="predicted"/>
<comment type="caution">
    <text evidence="1">The sequence shown here is derived from an EMBL/GenBank/DDBJ whole genome shotgun (WGS) entry which is preliminary data.</text>
</comment>
<sequence>MENNDVDYINLRQKRRKKALDLFIYKSNRNYTTIADVKRDLDLVQVLTKQSFASDTIKI</sequence>
<name>A0ABU7UKT4_9CLOT</name>
<evidence type="ECO:0000313" key="1">
    <source>
        <dbReference type="EMBL" id="MEF2111992.1"/>
    </source>
</evidence>
<organism evidence="1 2">
    <name type="scientific">Clostridium frigoriphilum</name>
    <dbReference type="NCBI Taxonomy" id="443253"/>
    <lineage>
        <taxon>Bacteria</taxon>
        <taxon>Bacillati</taxon>
        <taxon>Bacillota</taxon>
        <taxon>Clostridia</taxon>
        <taxon>Eubacteriales</taxon>
        <taxon>Clostridiaceae</taxon>
        <taxon>Clostridium</taxon>
    </lineage>
</organism>
<dbReference type="EMBL" id="JAZHFS010000005">
    <property type="protein sequence ID" value="MEF2111992.1"/>
    <property type="molecule type" value="Genomic_DNA"/>
</dbReference>
<protein>
    <submittedName>
        <fullName evidence="1">Uncharacterized protein</fullName>
    </submittedName>
</protein>
<accession>A0ABU7UKT4</accession>
<dbReference type="RefSeq" id="WP_216246302.1">
    <property type="nucleotide sequence ID" value="NZ_JAZHFS010000005.1"/>
</dbReference>
<keyword evidence="2" id="KW-1185">Reference proteome</keyword>
<reference evidence="1 2" key="1">
    <citation type="submission" date="2023-11" db="EMBL/GenBank/DDBJ databases">
        <title>Draft genome sequence of a psychrophilic Clostridium strain from permafrost water brine.</title>
        <authorList>
            <person name="Shcherbakova V.A."/>
            <person name="Trubitsyn V.E."/>
            <person name="Zakharyuk A.G."/>
        </authorList>
    </citation>
    <scope>NUCLEOTIDE SEQUENCE [LARGE SCALE GENOMIC DNA]</scope>
    <source>
        <strain evidence="1 2">14F</strain>
    </source>
</reference>
<evidence type="ECO:0000313" key="2">
    <source>
        <dbReference type="Proteomes" id="UP001498469"/>
    </source>
</evidence>